<organism evidence="1 2">
    <name type="scientific">Vibrio maritimus</name>
    <dbReference type="NCBI Taxonomy" id="990268"/>
    <lineage>
        <taxon>Bacteria</taxon>
        <taxon>Pseudomonadati</taxon>
        <taxon>Pseudomonadota</taxon>
        <taxon>Gammaproteobacteria</taxon>
        <taxon>Vibrionales</taxon>
        <taxon>Vibrionaceae</taxon>
        <taxon>Vibrio</taxon>
    </lineage>
</organism>
<name>A0A090S5J7_9VIBR</name>
<reference evidence="1 2" key="1">
    <citation type="submission" date="2014-09" db="EMBL/GenBank/DDBJ databases">
        <title>Vibrio maritimus JCM 19235. (C45) whole genome shotgun sequence.</title>
        <authorList>
            <person name="Sawabe T."/>
            <person name="Meirelles P."/>
            <person name="Nakanishi M."/>
            <person name="Sayaka M."/>
            <person name="Hattori M."/>
            <person name="Ohkuma M."/>
        </authorList>
    </citation>
    <scope>NUCLEOTIDE SEQUENCE [LARGE SCALE GENOMIC DNA]</scope>
    <source>
        <strain evidence="2">JCM19235</strain>
    </source>
</reference>
<dbReference type="OrthoDB" id="5854334at2"/>
<gene>
    <name evidence="1" type="ORF">JCM19235_1616</name>
</gene>
<proteinExistence type="predicted"/>
<keyword evidence="2" id="KW-1185">Reference proteome</keyword>
<dbReference type="Proteomes" id="UP000029228">
    <property type="component" value="Unassembled WGS sequence"/>
</dbReference>
<sequence>MDHLLEDNNISVTHDTVLPSGYLVKAGSKVTTISSQGEYNGYKMRVPPPEFEALMFFNALEAAFKAEQMKKDILIQRSGFDGMFEIDTSEENMQKFFAMCQQAMAAITFSISAMESWVNKSFVLHGKVDGKPTQLRLERPNKTAREIFSDKIASDQSIPIRPKLFQLAPQVFNVPPLKEHSSLRKAVSELVDERNIVMHMQSSLTISSLEFDRVSYAVKLYKVSAFHGPEQILKYFNYIYEKSALPTPLWLNVASGELKSCRKKLK</sequence>
<protein>
    <submittedName>
        <fullName evidence="1">Uncharacterized protein</fullName>
    </submittedName>
</protein>
<dbReference type="EMBL" id="BBMR01000009">
    <property type="protein sequence ID" value="GAL21794.1"/>
    <property type="molecule type" value="Genomic_DNA"/>
</dbReference>
<evidence type="ECO:0000313" key="1">
    <source>
        <dbReference type="EMBL" id="GAL21794.1"/>
    </source>
</evidence>
<accession>A0A090S5J7</accession>
<evidence type="ECO:0000313" key="2">
    <source>
        <dbReference type="Proteomes" id="UP000029228"/>
    </source>
</evidence>
<dbReference type="AlphaFoldDB" id="A0A090S5J7"/>
<comment type="caution">
    <text evidence="1">The sequence shown here is derived from an EMBL/GenBank/DDBJ whole genome shotgun (WGS) entry which is preliminary data.</text>
</comment>